<dbReference type="AlphaFoldDB" id="A0A6A1R0I1"/>
<dbReference type="EMBL" id="VZOT01000010">
    <property type="protein sequence ID" value="KAB0585782.1"/>
    <property type="molecule type" value="Genomic_DNA"/>
</dbReference>
<accession>A0A6A1R0I1</accession>
<reference evidence="1" key="1">
    <citation type="submission" date="2019-09" db="EMBL/GenBank/DDBJ databases">
        <title>Draft genome sequences of 48 bacterial type strains from the CCUG.</title>
        <authorList>
            <person name="Tunovic T."/>
            <person name="Pineiro-Iglesias B."/>
            <person name="Unosson C."/>
            <person name="Inganas E."/>
            <person name="Ohlen M."/>
            <person name="Cardew S."/>
            <person name="Jensie-Markopoulos S."/>
            <person name="Salva-Serra F."/>
            <person name="Jaen-Luchoro D."/>
            <person name="Karlsson R."/>
            <person name="Svensson-Stadler L."/>
            <person name="Chun J."/>
            <person name="Moore E."/>
        </authorList>
    </citation>
    <scope>NUCLEOTIDE SEQUENCE</scope>
    <source>
        <strain evidence="1">CCUG 15333</strain>
    </source>
</reference>
<protein>
    <submittedName>
        <fullName evidence="1">Uncharacterized protein</fullName>
    </submittedName>
</protein>
<evidence type="ECO:0000313" key="1">
    <source>
        <dbReference type="EMBL" id="KAB0585782.1"/>
    </source>
</evidence>
<name>A0A6A1R0I1_9BURK</name>
<gene>
    <name evidence="1" type="ORF">F7P80_12720</name>
</gene>
<proteinExistence type="predicted"/>
<dbReference type="RefSeq" id="WP_151045206.1">
    <property type="nucleotide sequence ID" value="NZ_VZOT01000010.1"/>
</dbReference>
<sequence length="159" mass="17654">MAQWKPMREVVFDSAAYGTRGNASDRKLMEQLWAKELAQQRSATQGKPLPAFTLVGEVKVAGRQLVFSMFNASSSPRCEDAPNGANESDVFTVCQMRVTAWPVSAARPAELPGYCMFFGSAADDGRNRIEYQLLGTQIHFRAIQYGQIVEACNKTLRLQ</sequence>
<comment type="caution">
    <text evidence="1">The sequence shown here is derived from an EMBL/GenBank/DDBJ whole genome shotgun (WGS) entry which is preliminary data.</text>
</comment>
<organism evidence="1">
    <name type="scientific">Comamonas kerstersii</name>
    <dbReference type="NCBI Taxonomy" id="225992"/>
    <lineage>
        <taxon>Bacteria</taxon>
        <taxon>Pseudomonadati</taxon>
        <taxon>Pseudomonadota</taxon>
        <taxon>Betaproteobacteria</taxon>
        <taxon>Burkholderiales</taxon>
        <taxon>Comamonadaceae</taxon>
        <taxon>Comamonas</taxon>
    </lineage>
</organism>